<organism evidence="3 4">
    <name type="scientific">Staurois parvus</name>
    <dbReference type="NCBI Taxonomy" id="386267"/>
    <lineage>
        <taxon>Eukaryota</taxon>
        <taxon>Metazoa</taxon>
        <taxon>Chordata</taxon>
        <taxon>Craniata</taxon>
        <taxon>Vertebrata</taxon>
        <taxon>Euteleostomi</taxon>
        <taxon>Amphibia</taxon>
        <taxon>Batrachia</taxon>
        <taxon>Anura</taxon>
        <taxon>Neobatrachia</taxon>
        <taxon>Ranoidea</taxon>
        <taxon>Ranidae</taxon>
        <taxon>Staurois</taxon>
    </lineage>
</organism>
<proteinExistence type="predicted"/>
<comment type="caution">
    <text evidence="3">The sequence shown here is derived from an EMBL/GenBank/DDBJ whole genome shotgun (WGS) entry which is preliminary data.</text>
</comment>
<dbReference type="SUPFAM" id="SSF63451">
    <property type="entry name" value="LEM domain"/>
    <property type="match status" value="1"/>
</dbReference>
<dbReference type="EMBL" id="CATNWA010020198">
    <property type="protein sequence ID" value="CAI9617204.1"/>
    <property type="molecule type" value="Genomic_DNA"/>
</dbReference>
<dbReference type="PROSITE" id="PS50955">
    <property type="entry name" value="LEM_LIKE"/>
    <property type="match status" value="1"/>
</dbReference>
<evidence type="ECO:0000313" key="4">
    <source>
        <dbReference type="Proteomes" id="UP001162483"/>
    </source>
</evidence>
<evidence type="ECO:0000256" key="1">
    <source>
        <dbReference type="SAM" id="MobiDB-lite"/>
    </source>
</evidence>
<gene>
    <name evidence="3" type="ORF">SPARVUS_LOCUS15514456</name>
</gene>
<dbReference type="Pfam" id="PF08198">
    <property type="entry name" value="Thymopoietin"/>
    <property type="match status" value="1"/>
</dbReference>
<dbReference type="InterPro" id="IPR013146">
    <property type="entry name" value="LEM-like_dom"/>
</dbReference>
<feature type="region of interest" description="Disordered" evidence="1">
    <location>
        <begin position="49"/>
        <end position="82"/>
    </location>
</feature>
<dbReference type="Gene3D" id="1.10.720.40">
    <property type="match status" value="1"/>
</dbReference>
<dbReference type="CDD" id="cd12935">
    <property type="entry name" value="LEM_like"/>
    <property type="match status" value="1"/>
</dbReference>
<name>A0ABN9H603_9NEOB</name>
<evidence type="ECO:0000313" key="3">
    <source>
        <dbReference type="EMBL" id="CAI9617204.1"/>
    </source>
</evidence>
<accession>A0ABN9H603</accession>
<reference evidence="3" key="1">
    <citation type="submission" date="2023-05" db="EMBL/GenBank/DDBJ databases">
        <authorList>
            <person name="Stuckert A."/>
        </authorList>
    </citation>
    <scope>NUCLEOTIDE SEQUENCE</scope>
</reference>
<evidence type="ECO:0000259" key="2">
    <source>
        <dbReference type="PROSITE" id="PS50955"/>
    </source>
</evidence>
<dbReference type="InterPro" id="IPR051656">
    <property type="entry name" value="LEM_domain"/>
</dbReference>
<feature type="domain" description="LEM-like" evidence="2">
    <location>
        <begin position="5"/>
        <end position="48"/>
    </location>
</feature>
<dbReference type="PANTHER" id="PTHR12019:SF9">
    <property type="entry name" value="THYMOPOIETIN"/>
    <property type="match status" value="1"/>
</dbReference>
<protein>
    <recommendedName>
        <fullName evidence="2">LEM-like domain-containing protein</fullName>
    </recommendedName>
</protein>
<dbReference type="InterPro" id="IPR011015">
    <property type="entry name" value="LEM/LEM-like_dom_sf"/>
</dbReference>
<keyword evidence="4" id="KW-1185">Reference proteome</keyword>
<dbReference type="PANTHER" id="PTHR12019">
    <property type="entry name" value="LAMINA-ASSOCIATED POLYPEPTIDE THYMOPOIETIN"/>
    <property type="match status" value="1"/>
</dbReference>
<sequence>MPEFLQDPTVLTKDKLKTELVANNVTLPAGEQKKDVYVQLYLQHLTARNRGTPDFSSDEEREATPVRGRGRPPGRVSDMGGRRLHTDLRHLLAVHNAARGYL</sequence>
<dbReference type="SMART" id="SM01261">
    <property type="entry name" value="Thymopoietin"/>
    <property type="match status" value="1"/>
</dbReference>
<dbReference type="Proteomes" id="UP001162483">
    <property type="component" value="Unassembled WGS sequence"/>
</dbReference>